<dbReference type="InterPro" id="IPR012910">
    <property type="entry name" value="Plug_dom"/>
</dbReference>
<dbReference type="PROSITE" id="PS52016">
    <property type="entry name" value="TONB_DEPENDENT_REC_3"/>
    <property type="match status" value="1"/>
</dbReference>
<evidence type="ECO:0000259" key="18">
    <source>
        <dbReference type="Pfam" id="PF07715"/>
    </source>
</evidence>
<dbReference type="Gene3D" id="2.170.130.10">
    <property type="entry name" value="TonB-dependent receptor, plug domain"/>
    <property type="match status" value="1"/>
</dbReference>
<evidence type="ECO:0000256" key="10">
    <source>
        <dbReference type="ARBA" id="ARBA00023077"/>
    </source>
</evidence>
<keyword evidence="8" id="KW-0408">Iron</keyword>
<evidence type="ECO:0000256" key="8">
    <source>
        <dbReference type="ARBA" id="ARBA00023004"/>
    </source>
</evidence>
<dbReference type="InterPro" id="IPR000531">
    <property type="entry name" value="Beta-barrel_TonB"/>
</dbReference>
<dbReference type="Proteomes" id="UP000183898">
    <property type="component" value="Unassembled WGS sequence"/>
</dbReference>
<evidence type="ECO:0000256" key="5">
    <source>
        <dbReference type="ARBA" id="ARBA00022496"/>
    </source>
</evidence>
<accession>A0A1H8K982</accession>
<evidence type="ECO:0000256" key="2">
    <source>
        <dbReference type="ARBA" id="ARBA00009810"/>
    </source>
</evidence>
<dbReference type="Pfam" id="PF00593">
    <property type="entry name" value="TonB_dep_Rec_b-barrel"/>
    <property type="match status" value="1"/>
</dbReference>
<name>A0A1H8K982_9PROT</name>
<evidence type="ECO:0000256" key="12">
    <source>
        <dbReference type="ARBA" id="ARBA00023170"/>
    </source>
</evidence>
<evidence type="ECO:0000256" key="4">
    <source>
        <dbReference type="ARBA" id="ARBA00022452"/>
    </source>
</evidence>
<evidence type="ECO:0000256" key="13">
    <source>
        <dbReference type="ARBA" id="ARBA00023237"/>
    </source>
</evidence>
<protein>
    <submittedName>
        <fullName evidence="19">Iron complex outermembrane recepter protein</fullName>
    </submittedName>
</protein>
<keyword evidence="9" id="KW-0406">Ion transport</keyword>
<evidence type="ECO:0000256" key="15">
    <source>
        <dbReference type="RuleBase" id="RU003357"/>
    </source>
</evidence>
<organism evidence="19 20">
    <name type="scientific">Nitrosospira multiformis</name>
    <dbReference type="NCBI Taxonomy" id="1231"/>
    <lineage>
        <taxon>Bacteria</taxon>
        <taxon>Pseudomonadati</taxon>
        <taxon>Pseudomonadota</taxon>
        <taxon>Betaproteobacteria</taxon>
        <taxon>Nitrosomonadales</taxon>
        <taxon>Nitrosomonadaceae</taxon>
        <taxon>Nitrosospira</taxon>
    </lineage>
</organism>
<keyword evidence="13 14" id="KW-0998">Cell outer membrane</keyword>
<comment type="subcellular location">
    <subcellularLocation>
        <location evidence="1 14">Cell outer membrane</location>
        <topology evidence="1 14">Multi-pass membrane protein</topology>
    </subcellularLocation>
</comment>
<keyword evidence="11 14" id="KW-0472">Membrane</keyword>
<keyword evidence="5" id="KW-0410">Iron transport</keyword>
<comment type="similarity">
    <text evidence="2 14 15">Belongs to the TonB-dependent receptor family.</text>
</comment>
<dbReference type="SUPFAM" id="SSF56935">
    <property type="entry name" value="Porins"/>
    <property type="match status" value="1"/>
</dbReference>
<dbReference type="Gene3D" id="2.40.170.20">
    <property type="entry name" value="TonB-dependent receptor, beta-barrel domain"/>
    <property type="match status" value="1"/>
</dbReference>
<dbReference type="InterPro" id="IPR036942">
    <property type="entry name" value="Beta-barrel_TonB_sf"/>
</dbReference>
<dbReference type="GO" id="GO:0009279">
    <property type="term" value="C:cell outer membrane"/>
    <property type="evidence" value="ECO:0007669"/>
    <property type="project" value="UniProtKB-SubCell"/>
</dbReference>
<evidence type="ECO:0000256" key="14">
    <source>
        <dbReference type="PROSITE-ProRule" id="PRU01360"/>
    </source>
</evidence>
<keyword evidence="6 14" id="KW-0812">Transmembrane</keyword>
<keyword evidence="4 14" id="KW-1134">Transmembrane beta strand</keyword>
<feature type="signal peptide" evidence="16">
    <location>
        <begin position="1"/>
        <end position="32"/>
    </location>
</feature>
<gene>
    <name evidence="19" type="ORF">SAMN05216404_10871</name>
</gene>
<reference evidence="19 20" key="1">
    <citation type="submission" date="2016-10" db="EMBL/GenBank/DDBJ databases">
        <authorList>
            <person name="de Groot N.N."/>
        </authorList>
    </citation>
    <scope>NUCLEOTIDE SEQUENCE [LARGE SCALE GENOMIC DNA]</scope>
    <source>
        <strain evidence="19 20">Nl18</strain>
    </source>
</reference>
<dbReference type="InterPro" id="IPR037066">
    <property type="entry name" value="Plug_dom_sf"/>
</dbReference>
<dbReference type="Pfam" id="PF07715">
    <property type="entry name" value="Plug"/>
    <property type="match status" value="1"/>
</dbReference>
<evidence type="ECO:0000256" key="11">
    <source>
        <dbReference type="ARBA" id="ARBA00023136"/>
    </source>
</evidence>
<sequence length="735" mass="80844">MKQLSRFKPASCFLVPITLFCSWLLMPLPVTAQDAVTSQDAEKEKEKSATLPEIKVTTGRVRPGTIEDVARTGSKTDAPLRDIPATVDVVPAATLKEQGYINMNDAMRNVSSMQPLMGGGYGFANNFTSRGLTVSFFRDAMPDGTSPMNGYYRTMYDVDRIEVLKGPGSALFGAAGPGGSINMISKQPRSAFSASTGTMFGSFGTLNGYLDVTGPMGKSFAGRFITDLEHADGFRGLKRDIFEISPSMMWRLADDKTLTVDFDHRELKIRPDNYGTLFDFNSKLVVPRENRYYSPFNYTSNTINRVTAVHNWTISADLSMRTAFTYDGRRLDMLRNGGGNQANAAGIITGRDARHQTDHQGFATFQNEAIWKTATGPVKHTLLGGFEYKNVDITTVRGDFTLSNPVNIFNPFNLETSVNGINRRPTFDRKISSDQTSFYAQDQIELTEQLKLRLGIRNDLVQWSDKGFQSVSGNYRYREIVRTRSLTTYSTGGVYQPTQNLAFYAGYSTGAFINLSTEPTSVATSPETSNQIEVGAKTTFLDGKADLNVALFQSSRNNYFINLNPAATNLLTQDGKDRSRGVEVSLAFRPIAGLSIIGNGVWMDPETLSKAVARNNVLFAPGEFRSIAGNRPVGVATNMGSLWTTYQVQSGLARGVMLGFGVTYKGDSFADALNLLRVPSYVVYDAMASYRVKNLEVAVNVRNLTDKTYYTNPTFAGALPGDPLSAYGSVRLYFN</sequence>
<dbReference type="PANTHER" id="PTHR32552:SF68">
    <property type="entry name" value="FERRICHROME OUTER MEMBRANE TRANSPORTER_PHAGE RECEPTOR"/>
    <property type="match status" value="1"/>
</dbReference>
<evidence type="ECO:0000256" key="6">
    <source>
        <dbReference type="ARBA" id="ARBA00022692"/>
    </source>
</evidence>
<keyword evidence="3 14" id="KW-0813">Transport</keyword>
<evidence type="ECO:0000256" key="3">
    <source>
        <dbReference type="ARBA" id="ARBA00022448"/>
    </source>
</evidence>
<evidence type="ECO:0000313" key="19">
    <source>
        <dbReference type="EMBL" id="SEN89569.1"/>
    </source>
</evidence>
<dbReference type="CDD" id="cd01347">
    <property type="entry name" value="ligand_gated_channel"/>
    <property type="match status" value="1"/>
</dbReference>
<evidence type="ECO:0000256" key="1">
    <source>
        <dbReference type="ARBA" id="ARBA00004571"/>
    </source>
</evidence>
<feature type="domain" description="TonB-dependent receptor-like beta-barrel" evidence="17">
    <location>
        <begin position="255"/>
        <end position="704"/>
    </location>
</feature>
<evidence type="ECO:0000256" key="7">
    <source>
        <dbReference type="ARBA" id="ARBA00022729"/>
    </source>
</evidence>
<dbReference type="PANTHER" id="PTHR32552">
    <property type="entry name" value="FERRICHROME IRON RECEPTOR-RELATED"/>
    <property type="match status" value="1"/>
</dbReference>
<keyword evidence="10 15" id="KW-0798">TonB box</keyword>
<proteinExistence type="inferred from homology"/>
<dbReference type="AlphaFoldDB" id="A0A1H8K982"/>
<evidence type="ECO:0000256" key="9">
    <source>
        <dbReference type="ARBA" id="ARBA00023065"/>
    </source>
</evidence>
<feature type="chain" id="PRO_5010231230" evidence="16">
    <location>
        <begin position="33"/>
        <end position="735"/>
    </location>
</feature>
<evidence type="ECO:0000259" key="17">
    <source>
        <dbReference type="Pfam" id="PF00593"/>
    </source>
</evidence>
<feature type="domain" description="TonB-dependent receptor plug" evidence="18">
    <location>
        <begin position="80"/>
        <end position="179"/>
    </location>
</feature>
<keyword evidence="7 16" id="KW-0732">Signal</keyword>
<evidence type="ECO:0000313" key="20">
    <source>
        <dbReference type="Proteomes" id="UP000183898"/>
    </source>
</evidence>
<dbReference type="GO" id="GO:0015344">
    <property type="term" value="F:siderophore uptake transmembrane transporter activity"/>
    <property type="evidence" value="ECO:0007669"/>
    <property type="project" value="TreeGrafter"/>
</dbReference>
<keyword evidence="12" id="KW-0675">Receptor</keyword>
<dbReference type="EMBL" id="FOCT01000008">
    <property type="protein sequence ID" value="SEN89569.1"/>
    <property type="molecule type" value="Genomic_DNA"/>
</dbReference>
<dbReference type="InterPro" id="IPR039426">
    <property type="entry name" value="TonB-dep_rcpt-like"/>
</dbReference>
<evidence type="ECO:0000256" key="16">
    <source>
        <dbReference type="SAM" id="SignalP"/>
    </source>
</evidence>